<dbReference type="InterPro" id="IPR008571">
    <property type="entry name" value="HerA-like"/>
</dbReference>
<dbReference type="PANTHER" id="PTHR42957:SF1">
    <property type="entry name" value="HELICASE MJ1565-RELATED"/>
    <property type="match status" value="1"/>
</dbReference>
<reference evidence="9 10" key="1">
    <citation type="submission" date="2019-03" db="EMBL/GenBank/DDBJ databases">
        <authorList>
            <person name="Nijsse B."/>
        </authorList>
    </citation>
    <scope>NUCLEOTIDE SEQUENCE [LARGE SCALE GENOMIC DNA]</scope>
    <source>
        <strain evidence="9">Desulfoluna butyratoxydans MSL71</strain>
    </source>
</reference>
<evidence type="ECO:0000313" key="9">
    <source>
        <dbReference type="EMBL" id="VFQ47441.1"/>
    </source>
</evidence>
<organism evidence="9 10">
    <name type="scientific">Desulfoluna butyratoxydans</name>
    <dbReference type="NCBI Taxonomy" id="231438"/>
    <lineage>
        <taxon>Bacteria</taxon>
        <taxon>Pseudomonadati</taxon>
        <taxon>Thermodesulfobacteriota</taxon>
        <taxon>Desulfobacteria</taxon>
        <taxon>Desulfobacterales</taxon>
        <taxon>Desulfolunaceae</taxon>
        <taxon>Desulfoluna</taxon>
    </lineage>
</organism>
<keyword evidence="1" id="KW-0547">Nucleotide-binding</keyword>
<keyword evidence="2" id="KW-0378">Hydrolase</keyword>
<evidence type="ECO:0000259" key="7">
    <source>
        <dbReference type="Pfam" id="PF01935"/>
    </source>
</evidence>
<dbReference type="GO" id="GO:0004386">
    <property type="term" value="F:helicase activity"/>
    <property type="evidence" value="ECO:0007669"/>
    <property type="project" value="UniProtKB-KW"/>
</dbReference>
<dbReference type="RefSeq" id="WP_180147252.1">
    <property type="nucleotide sequence ID" value="NZ_CAADHO010000017.1"/>
</dbReference>
<dbReference type="Pfam" id="PF01935">
    <property type="entry name" value="DUF87"/>
    <property type="match status" value="1"/>
</dbReference>
<evidence type="ECO:0000313" key="10">
    <source>
        <dbReference type="Proteomes" id="UP000507962"/>
    </source>
</evidence>
<dbReference type="InterPro" id="IPR002789">
    <property type="entry name" value="HerA_central"/>
</dbReference>
<evidence type="ECO:0000256" key="4">
    <source>
        <dbReference type="ARBA" id="ARBA00022840"/>
    </source>
</evidence>
<evidence type="ECO:0000256" key="1">
    <source>
        <dbReference type="ARBA" id="ARBA00022741"/>
    </source>
</evidence>
<evidence type="ECO:0000256" key="5">
    <source>
        <dbReference type="ARBA" id="ARBA00023125"/>
    </source>
</evidence>
<dbReference type="InterPro" id="IPR027417">
    <property type="entry name" value="P-loop_NTPase"/>
</dbReference>
<keyword evidence="5" id="KW-0238">DNA-binding</keyword>
<dbReference type="SUPFAM" id="SSF52540">
    <property type="entry name" value="P-loop containing nucleoside triphosphate hydrolases"/>
    <property type="match status" value="1"/>
</dbReference>
<feature type="domain" description="Helicase HerA central" evidence="7">
    <location>
        <begin position="133"/>
        <end position="422"/>
    </location>
</feature>
<evidence type="ECO:0000259" key="8">
    <source>
        <dbReference type="Pfam" id="PF05872"/>
    </source>
</evidence>
<dbReference type="PANTHER" id="PTHR42957">
    <property type="entry name" value="HELICASE MJ1565-RELATED"/>
    <property type="match status" value="1"/>
</dbReference>
<keyword evidence="3 9" id="KW-0347">Helicase</keyword>
<dbReference type="EMBL" id="CAADHO010000017">
    <property type="protein sequence ID" value="VFQ47441.1"/>
    <property type="molecule type" value="Genomic_DNA"/>
</dbReference>
<dbReference type="GO" id="GO:0016787">
    <property type="term" value="F:hydrolase activity"/>
    <property type="evidence" value="ECO:0007669"/>
    <property type="project" value="UniProtKB-KW"/>
</dbReference>
<dbReference type="Proteomes" id="UP000507962">
    <property type="component" value="Unassembled WGS sequence"/>
</dbReference>
<accession>A0A4U8YTZ2</accession>
<dbReference type="Gene3D" id="3.40.50.300">
    <property type="entry name" value="P-loop containing nucleotide triphosphate hydrolases"/>
    <property type="match status" value="2"/>
</dbReference>
<dbReference type="GO" id="GO:0003677">
    <property type="term" value="F:DNA binding"/>
    <property type="evidence" value="ECO:0007669"/>
    <property type="project" value="UniProtKB-KW"/>
</dbReference>
<sequence length="603" mass="67783">MDSDITYLGKIIRVDSSTVEVEVSDDIPSSAPIINGRLYKIGQIGTFVKMPMGNIITYGIVSSVSNTPSKQEDNQTKQIVGSRFLSVQLIGEKIGDDDFEKGIGTYPTINDEVHLVVEQDLFDIYGEKNAGSIEIGKHSSSDNLSVYVDIHKLILRHCAILGSTGSGKSNTTVSILKAILDDYLGSRIILVDPHGEYASAFPKSKVFRINDSSAPLNVPFWLMTFDELAFFLVGAKPTDDQRPEYRLLREWITNFKKEHYQLKSGNVNPDFITADSPIPFSVRKLWYEMNWWLNATFSESTKDKQTKDTVELAKDENGKSKNGDYENLKPAEFKPYPMGNSAPYKSKHQDFYSYEKKLLSRLKDSRFDFMFHPGDYKDISSSKDLHDLLNDWIGSESKLAILDLSGVPFEILDITIGLITRFVYDSMFWGRNKSYTGKNRPILLAYEEAHTYLSKNDNNSYSKNAVERIFKEGRKFGVGALVISQRPSEISETILAQLGTLIALRLTNSGDQSIVKSSSPDNLNSLIDLLPSLRIGEAVIVGESIKIPSRVRIKLNNPRPTSEDPKLVECWSKKHEPCDDNYKSVVTNIREQRINSTKGDSNG</sequence>
<dbReference type="InterPro" id="IPR033186">
    <property type="entry name" value="HerA_C"/>
</dbReference>
<gene>
    <name evidence="9" type="ORF">MSL71_51410</name>
</gene>
<protein>
    <submittedName>
        <fullName evidence="9">Helicase hera central domain</fullName>
    </submittedName>
</protein>
<keyword evidence="4" id="KW-0067">ATP-binding</keyword>
<name>A0A4U8YTZ2_9BACT</name>
<keyword evidence="6" id="KW-0413">Isomerase</keyword>
<proteinExistence type="predicted"/>
<evidence type="ECO:0000256" key="2">
    <source>
        <dbReference type="ARBA" id="ARBA00022801"/>
    </source>
</evidence>
<dbReference type="Pfam" id="PF05872">
    <property type="entry name" value="HerA_C"/>
    <property type="match status" value="1"/>
</dbReference>
<dbReference type="AlphaFoldDB" id="A0A4U8YTZ2"/>
<dbReference type="GO" id="GO:0005524">
    <property type="term" value="F:ATP binding"/>
    <property type="evidence" value="ECO:0007669"/>
    <property type="project" value="UniProtKB-KW"/>
</dbReference>
<keyword evidence="10" id="KW-1185">Reference proteome</keyword>
<evidence type="ECO:0000256" key="6">
    <source>
        <dbReference type="ARBA" id="ARBA00023235"/>
    </source>
</evidence>
<feature type="domain" description="Helicase HerA-like C-terminal" evidence="8">
    <location>
        <begin position="443"/>
        <end position="541"/>
    </location>
</feature>
<evidence type="ECO:0000256" key="3">
    <source>
        <dbReference type="ARBA" id="ARBA00022806"/>
    </source>
</evidence>